<evidence type="ECO:0000256" key="1">
    <source>
        <dbReference type="SAM" id="MobiDB-lite"/>
    </source>
</evidence>
<dbReference type="EMBL" id="CP104874">
    <property type="protein sequence ID" value="WWF06407.1"/>
    <property type="molecule type" value="Genomic_DNA"/>
</dbReference>
<proteinExistence type="predicted"/>
<organism evidence="2 3">
    <name type="scientific">Janibacter terrae</name>
    <dbReference type="NCBI Taxonomy" id="103817"/>
    <lineage>
        <taxon>Bacteria</taxon>
        <taxon>Bacillati</taxon>
        <taxon>Actinomycetota</taxon>
        <taxon>Actinomycetes</taxon>
        <taxon>Micrococcales</taxon>
        <taxon>Intrasporangiaceae</taxon>
        <taxon>Janibacter</taxon>
    </lineage>
</organism>
<evidence type="ECO:0000313" key="3">
    <source>
        <dbReference type="Proteomes" id="UP001381003"/>
    </source>
</evidence>
<keyword evidence="3" id="KW-1185">Reference proteome</keyword>
<dbReference type="Proteomes" id="UP001381003">
    <property type="component" value="Chromosome"/>
</dbReference>
<dbReference type="SUPFAM" id="SSF140453">
    <property type="entry name" value="EsxAB dimer-like"/>
    <property type="match status" value="1"/>
</dbReference>
<feature type="region of interest" description="Disordered" evidence="1">
    <location>
        <begin position="1"/>
        <end position="21"/>
    </location>
</feature>
<dbReference type="RefSeq" id="WP_338538998.1">
    <property type="nucleotide sequence ID" value="NZ_CP104874.1"/>
</dbReference>
<accession>A0ABZ2FK03</accession>
<evidence type="ECO:0008006" key="4">
    <source>
        <dbReference type="Google" id="ProtNLM"/>
    </source>
</evidence>
<dbReference type="Gene3D" id="1.10.287.1060">
    <property type="entry name" value="ESAT-6-like"/>
    <property type="match status" value="1"/>
</dbReference>
<protein>
    <recommendedName>
        <fullName evidence="4">WXG100 family type VII secretion target</fullName>
    </recommendedName>
</protein>
<gene>
    <name evidence="2" type="ORF">N5P18_05910</name>
</gene>
<name>A0ABZ2FK03_9MICO</name>
<feature type="region of interest" description="Disordered" evidence="1">
    <location>
        <begin position="77"/>
        <end position="155"/>
    </location>
</feature>
<feature type="compositionally biased region" description="Basic and acidic residues" evidence="1">
    <location>
        <begin position="77"/>
        <end position="95"/>
    </location>
</feature>
<dbReference type="InterPro" id="IPR036689">
    <property type="entry name" value="ESAT-6-like_sf"/>
</dbReference>
<evidence type="ECO:0000313" key="2">
    <source>
        <dbReference type="EMBL" id="WWF06407.1"/>
    </source>
</evidence>
<reference evidence="2 3" key="1">
    <citation type="submission" date="2022-09" db="EMBL/GenBank/DDBJ databases">
        <title>Complete genome sequence of Janibacter terrae strain COS04-44, PCL-degrading bacteria isolated from oil spilled coast.</title>
        <authorList>
            <person name="Park H."/>
            <person name="Kim J.Y."/>
            <person name="An S.H."/>
            <person name="Lee C.M."/>
            <person name="Weon H.-Y."/>
        </authorList>
    </citation>
    <scope>NUCLEOTIDE SEQUENCE [LARGE SCALE GENOMIC DNA]</scope>
    <source>
        <strain evidence="2 3">COS04-44</strain>
    </source>
</reference>
<sequence length="326" mass="35752">MSQTVSHGSNAERLDDIAGNLQSQSHRVDDIAERGTAMVHVLEDAWQGGDLEHFCHEWTAARQQVAQAAQTLQQAVDRLRAEADQQRRTSDDGGPDRGVGGSREPVSPDNNDARDGFGSWLRRLFGDDPWSGTQDPGAGRGQLPEGADPDDPMIQEMQATPQGRATLDWMARNGIEIIVDPNQQGAIYDAGLNAMVIGPGYDNSSTIIHEASHARWDAEDRPVDATEVPRDEYLDNRLRDETEAVATEVSYAKQQREAGVDVPVSRAEQDYDAARQSAIDAGKSPEEADQAGQDAIYELFTSGYYTTSNTGQTYPEYYGSHWDSVN</sequence>